<feature type="chain" id="PRO_5045416945" evidence="7">
    <location>
        <begin position="28"/>
        <end position="188"/>
    </location>
</feature>
<keyword evidence="4 7" id="KW-0732">Signal</keyword>
<feature type="domain" description="Gram-positive cocci surface proteins LPxTG" evidence="8">
    <location>
        <begin position="161"/>
        <end position="187"/>
    </location>
</feature>
<evidence type="ECO:0000256" key="3">
    <source>
        <dbReference type="ARBA" id="ARBA00022525"/>
    </source>
</evidence>
<evidence type="ECO:0000313" key="10">
    <source>
        <dbReference type="Proteomes" id="UP001595817"/>
    </source>
</evidence>
<name>A0ABV8X9C6_9LACT</name>
<dbReference type="EMBL" id="JBHSEC010000022">
    <property type="protein sequence ID" value="MFC4411808.1"/>
    <property type="molecule type" value="Genomic_DNA"/>
</dbReference>
<protein>
    <submittedName>
        <fullName evidence="9">LPXTG cell wall anchor domain-containing protein</fullName>
    </submittedName>
</protein>
<comment type="subcellular location">
    <subcellularLocation>
        <location evidence="1">Secreted</location>
    </subcellularLocation>
</comment>
<dbReference type="InterPro" id="IPR008993">
    <property type="entry name" value="TIMP-like_OB-fold"/>
</dbReference>
<organism evidence="9 10">
    <name type="scientific">Chungangia koreensis</name>
    <dbReference type="NCBI Taxonomy" id="752657"/>
    <lineage>
        <taxon>Bacteria</taxon>
        <taxon>Bacillati</taxon>
        <taxon>Bacillota</taxon>
        <taxon>Bacilli</taxon>
        <taxon>Lactobacillales</taxon>
        <taxon>Chungangia</taxon>
    </lineage>
</organism>
<sequence>MKIIRLLILSVLTFTLLVNFSAPVTYACSCAMPGPPTEEMARSGAVFTGKVIQIVDRNKTGLTFSSADPMEVVVAVDEIWKGIDESQVVVVTERSSASCGFEFEVNKEYIIYASKDDDQLRASLCSRTALLSAATDDLTELGEGEKPTVDVVIDTSKGPFSNSSIWLLIGGALVIVVGVVYVLRRRKS</sequence>
<gene>
    <name evidence="9" type="ORF">ACFOZY_15565</name>
</gene>
<accession>A0ABV8X9C6</accession>
<evidence type="ECO:0000256" key="6">
    <source>
        <dbReference type="SAM" id="Phobius"/>
    </source>
</evidence>
<evidence type="ECO:0000259" key="8">
    <source>
        <dbReference type="Pfam" id="PF00746"/>
    </source>
</evidence>
<keyword evidence="5" id="KW-0572">Peptidoglycan-anchor</keyword>
<evidence type="ECO:0000256" key="4">
    <source>
        <dbReference type="ARBA" id="ARBA00022729"/>
    </source>
</evidence>
<dbReference type="Pfam" id="PF00965">
    <property type="entry name" value="TIMP"/>
    <property type="match status" value="1"/>
</dbReference>
<dbReference type="NCBIfam" id="TIGR01167">
    <property type="entry name" value="LPXTG_anchor"/>
    <property type="match status" value="1"/>
</dbReference>
<evidence type="ECO:0000256" key="1">
    <source>
        <dbReference type="ARBA" id="ARBA00004613"/>
    </source>
</evidence>
<evidence type="ECO:0000313" key="9">
    <source>
        <dbReference type="EMBL" id="MFC4411808.1"/>
    </source>
</evidence>
<dbReference type="RefSeq" id="WP_378157169.1">
    <property type="nucleotide sequence ID" value="NZ_JBHSEC010000022.1"/>
</dbReference>
<proteinExistence type="predicted"/>
<dbReference type="InterPro" id="IPR001820">
    <property type="entry name" value="TIMP"/>
</dbReference>
<keyword evidence="2" id="KW-0134">Cell wall</keyword>
<keyword evidence="6" id="KW-0472">Membrane</keyword>
<dbReference type="Gene3D" id="2.40.50.120">
    <property type="match status" value="1"/>
</dbReference>
<dbReference type="Proteomes" id="UP001595817">
    <property type="component" value="Unassembled WGS sequence"/>
</dbReference>
<feature type="transmembrane region" description="Helical" evidence="6">
    <location>
        <begin position="165"/>
        <end position="183"/>
    </location>
</feature>
<reference evidence="10" key="1">
    <citation type="journal article" date="2019" name="Int. J. Syst. Evol. Microbiol.">
        <title>The Global Catalogue of Microorganisms (GCM) 10K type strain sequencing project: providing services to taxonomists for standard genome sequencing and annotation.</title>
        <authorList>
            <consortium name="The Broad Institute Genomics Platform"/>
            <consortium name="The Broad Institute Genome Sequencing Center for Infectious Disease"/>
            <person name="Wu L."/>
            <person name="Ma J."/>
        </authorList>
    </citation>
    <scope>NUCLEOTIDE SEQUENCE [LARGE SCALE GENOMIC DNA]</scope>
    <source>
        <strain evidence="10">CCUG 59778</strain>
    </source>
</reference>
<keyword evidence="3" id="KW-0964">Secreted</keyword>
<keyword evidence="6" id="KW-0812">Transmembrane</keyword>
<comment type="caution">
    <text evidence="9">The sequence shown here is derived from an EMBL/GenBank/DDBJ whole genome shotgun (WGS) entry which is preliminary data.</text>
</comment>
<feature type="signal peptide" evidence="7">
    <location>
        <begin position="1"/>
        <end position="27"/>
    </location>
</feature>
<keyword evidence="10" id="KW-1185">Reference proteome</keyword>
<dbReference type="SUPFAM" id="SSF50242">
    <property type="entry name" value="TIMP-like"/>
    <property type="match status" value="1"/>
</dbReference>
<evidence type="ECO:0000256" key="2">
    <source>
        <dbReference type="ARBA" id="ARBA00022512"/>
    </source>
</evidence>
<dbReference type="Pfam" id="PF00746">
    <property type="entry name" value="Gram_pos_anchor"/>
    <property type="match status" value="1"/>
</dbReference>
<dbReference type="PROSITE" id="PS51257">
    <property type="entry name" value="PROKAR_LIPOPROTEIN"/>
    <property type="match status" value="1"/>
</dbReference>
<keyword evidence="6" id="KW-1133">Transmembrane helix</keyword>
<evidence type="ECO:0000256" key="7">
    <source>
        <dbReference type="SAM" id="SignalP"/>
    </source>
</evidence>
<dbReference type="InterPro" id="IPR019931">
    <property type="entry name" value="LPXTG_anchor"/>
</dbReference>
<evidence type="ECO:0000256" key="5">
    <source>
        <dbReference type="ARBA" id="ARBA00023088"/>
    </source>
</evidence>